<proteinExistence type="predicted"/>
<name>A0ABV0CY56_9SPHN</name>
<comment type="caution">
    <text evidence="2">The sequence shown here is derived from an EMBL/GenBank/DDBJ whole genome shotgun (WGS) entry which is preliminary data.</text>
</comment>
<protein>
    <submittedName>
        <fullName evidence="2">DUF6491 family protein</fullName>
    </submittedName>
</protein>
<dbReference type="InterPro" id="IPR045500">
    <property type="entry name" value="DUF6491"/>
</dbReference>
<dbReference type="RefSeq" id="WP_346784087.1">
    <property type="nucleotide sequence ID" value="NZ_JBDLBR010000002.1"/>
</dbReference>
<organism evidence="2 3">
    <name type="scientific">Aurantiacibacter flavus</name>
    <dbReference type="NCBI Taxonomy" id="3145232"/>
    <lineage>
        <taxon>Bacteria</taxon>
        <taxon>Pseudomonadati</taxon>
        <taxon>Pseudomonadota</taxon>
        <taxon>Alphaproteobacteria</taxon>
        <taxon>Sphingomonadales</taxon>
        <taxon>Erythrobacteraceae</taxon>
        <taxon>Aurantiacibacter</taxon>
    </lineage>
</organism>
<feature type="signal peptide" evidence="1">
    <location>
        <begin position="1"/>
        <end position="22"/>
    </location>
</feature>
<dbReference type="Pfam" id="PF20101">
    <property type="entry name" value="DUF6491"/>
    <property type="match status" value="1"/>
</dbReference>
<evidence type="ECO:0000313" key="3">
    <source>
        <dbReference type="Proteomes" id="UP001484535"/>
    </source>
</evidence>
<evidence type="ECO:0000256" key="1">
    <source>
        <dbReference type="SAM" id="SignalP"/>
    </source>
</evidence>
<keyword evidence="3" id="KW-1185">Reference proteome</keyword>
<reference evidence="2 3" key="1">
    <citation type="submission" date="2024-05" db="EMBL/GenBank/DDBJ databases">
        <authorList>
            <person name="Park S."/>
        </authorList>
    </citation>
    <scope>NUCLEOTIDE SEQUENCE [LARGE SCALE GENOMIC DNA]</scope>
    <source>
        <strain evidence="2 3">DGU5</strain>
    </source>
</reference>
<feature type="chain" id="PRO_5047457503" evidence="1">
    <location>
        <begin position="23"/>
        <end position="123"/>
    </location>
</feature>
<dbReference type="EMBL" id="JBDLBR010000002">
    <property type="protein sequence ID" value="MEN7536630.1"/>
    <property type="molecule type" value="Genomic_DNA"/>
</dbReference>
<sequence length="123" mass="13813">MKNRILAAPLLALGLFATPALAETPAQSTVAEQPEARINFVNHGGIRNWHAEDRDTLYIQDRRRNWYKAELMIPSHELPFAWAIGFDTGPIDRLDKFSQIVVDGRSYPIASLTQVDGLPERDG</sequence>
<accession>A0ABV0CY56</accession>
<keyword evidence="1" id="KW-0732">Signal</keyword>
<gene>
    <name evidence="2" type="ORF">ABDJ38_05540</name>
</gene>
<evidence type="ECO:0000313" key="2">
    <source>
        <dbReference type="EMBL" id="MEN7536630.1"/>
    </source>
</evidence>
<dbReference type="Proteomes" id="UP001484535">
    <property type="component" value="Unassembled WGS sequence"/>
</dbReference>